<name>A0A9K3Q862_9STRA</name>
<evidence type="ECO:0000256" key="1">
    <source>
        <dbReference type="ARBA" id="ARBA00022737"/>
    </source>
</evidence>
<evidence type="ECO:0000256" key="2">
    <source>
        <dbReference type="ARBA" id="ARBA00023043"/>
    </source>
</evidence>
<accession>A0A9K3Q862</accession>
<dbReference type="Pfam" id="PF00023">
    <property type="entry name" value="Ank"/>
    <property type="match status" value="1"/>
</dbReference>
<dbReference type="PROSITE" id="PS50088">
    <property type="entry name" value="ANK_REPEAT"/>
    <property type="match status" value="1"/>
</dbReference>
<keyword evidence="2 3" id="KW-0040">ANK repeat</keyword>
<dbReference type="Proteomes" id="UP000693970">
    <property type="component" value="Unassembled WGS sequence"/>
</dbReference>
<reference evidence="4" key="2">
    <citation type="submission" date="2021-04" db="EMBL/GenBank/DDBJ databases">
        <authorList>
            <person name="Podell S."/>
        </authorList>
    </citation>
    <scope>NUCLEOTIDE SEQUENCE</scope>
    <source>
        <strain evidence="4">Hildebrandi</strain>
    </source>
</reference>
<sequence>MDAYVEYSSEGEQWGDDDDDVEPDSILLGLVQTYEWNGTLERIASHPDECKAVGVQGRTPLHVACDHDAPAEVVAALVQAFPEASLMVGTSSMNPLHITCSSHHASVEVVQVLLQGGVDTQTSMRDIDGDTPLHAACRCGAPMETLRVLLEANPAVVHERDYEGLTPLLRLWVRCFVMLGDDVLDRFQGPSDLTGELGETWQKTELLLRCSHLGSLRGPTSPPSFPLSCQNGTVNSGLPFEDLPPNYTFRPVHAVAAVDCPRPVIKMATILYPKQLVELDEMGMTPLLIASKAPIYKVRDLSDEGFMLEDRVYGDSDTDSDHDMDDADRVDSGQPSVLDILVTADPSAARIEGRFGSCRGRLPLHLAVATGKPWNEGIKSILAAYPEAISRIDPLTGLYPFQQAAASDRPECSVIFELLKKDPSLAILSPSNGPSRHSLAFLDDKVTDVPMTMTYQESQQRVI</sequence>
<feature type="repeat" description="ANK" evidence="3">
    <location>
        <begin position="91"/>
        <end position="125"/>
    </location>
</feature>
<organism evidence="4 5">
    <name type="scientific">Nitzschia inconspicua</name>
    <dbReference type="NCBI Taxonomy" id="303405"/>
    <lineage>
        <taxon>Eukaryota</taxon>
        <taxon>Sar</taxon>
        <taxon>Stramenopiles</taxon>
        <taxon>Ochrophyta</taxon>
        <taxon>Bacillariophyta</taxon>
        <taxon>Bacillariophyceae</taxon>
        <taxon>Bacillariophycidae</taxon>
        <taxon>Bacillariales</taxon>
        <taxon>Bacillariaceae</taxon>
        <taxon>Nitzschia</taxon>
    </lineage>
</organism>
<dbReference type="PANTHER" id="PTHR24178">
    <property type="entry name" value="MOLTING PROTEIN MLT-4"/>
    <property type="match status" value="1"/>
</dbReference>
<dbReference type="EMBL" id="JAGRRH010000001">
    <property type="protein sequence ID" value="KAG7374546.1"/>
    <property type="molecule type" value="Genomic_DNA"/>
</dbReference>
<evidence type="ECO:0000313" key="4">
    <source>
        <dbReference type="EMBL" id="KAG7374546.1"/>
    </source>
</evidence>
<comment type="caution">
    <text evidence="4">The sequence shown here is derived from an EMBL/GenBank/DDBJ whole genome shotgun (WGS) entry which is preliminary data.</text>
</comment>
<keyword evidence="1" id="KW-0677">Repeat</keyword>
<protein>
    <submittedName>
        <fullName evidence="4">Ankyrin repeat domain protein</fullName>
    </submittedName>
</protein>
<dbReference type="SMART" id="SM00248">
    <property type="entry name" value="ANK"/>
    <property type="match status" value="3"/>
</dbReference>
<keyword evidence="5" id="KW-1185">Reference proteome</keyword>
<dbReference type="OrthoDB" id="40369at2759"/>
<evidence type="ECO:0000313" key="5">
    <source>
        <dbReference type="Proteomes" id="UP000693970"/>
    </source>
</evidence>
<gene>
    <name evidence="4" type="ORF">IV203_013641</name>
</gene>
<dbReference type="InterPro" id="IPR002110">
    <property type="entry name" value="Ankyrin_rpt"/>
</dbReference>
<reference evidence="4" key="1">
    <citation type="journal article" date="2021" name="Sci. Rep.">
        <title>Diploid genomic architecture of Nitzschia inconspicua, an elite biomass production diatom.</title>
        <authorList>
            <person name="Oliver A."/>
            <person name="Podell S."/>
            <person name="Pinowska A."/>
            <person name="Traller J.C."/>
            <person name="Smith S.R."/>
            <person name="McClure R."/>
            <person name="Beliaev A."/>
            <person name="Bohutskyi P."/>
            <person name="Hill E.A."/>
            <person name="Rabines A."/>
            <person name="Zheng H."/>
            <person name="Allen L.Z."/>
            <person name="Kuo A."/>
            <person name="Grigoriev I.V."/>
            <person name="Allen A.E."/>
            <person name="Hazlebeck D."/>
            <person name="Allen E.E."/>
        </authorList>
    </citation>
    <scope>NUCLEOTIDE SEQUENCE</scope>
    <source>
        <strain evidence="4">Hildebrandi</strain>
    </source>
</reference>
<dbReference type="Pfam" id="PF12796">
    <property type="entry name" value="Ank_2"/>
    <property type="match status" value="1"/>
</dbReference>
<proteinExistence type="predicted"/>
<dbReference type="AlphaFoldDB" id="A0A9K3Q862"/>
<evidence type="ECO:0000256" key="3">
    <source>
        <dbReference type="PROSITE-ProRule" id="PRU00023"/>
    </source>
</evidence>